<evidence type="ECO:0000256" key="2">
    <source>
        <dbReference type="ARBA" id="ARBA00023125"/>
    </source>
</evidence>
<evidence type="ECO:0000259" key="5">
    <source>
        <dbReference type="Pfam" id="PF13610"/>
    </source>
</evidence>
<gene>
    <name evidence="6" type="ORF">CKO45_32005</name>
</gene>
<dbReference type="PANTHER" id="PTHR35528">
    <property type="entry name" value="BLL1675 PROTEIN"/>
    <property type="match status" value="1"/>
</dbReference>
<dbReference type="PANTHER" id="PTHR35528:SF3">
    <property type="entry name" value="BLL1675 PROTEIN"/>
    <property type="match status" value="1"/>
</dbReference>
<dbReference type="InterPro" id="IPR047930">
    <property type="entry name" value="Transpos_IS6"/>
</dbReference>
<dbReference type="InterPro" id="IPR012337">
    <property type="entry name" value="RNaseH-like_sf"/>
</dbReference>
<keyword evidence="4" id="KW-0472">Membrane</keyword>
<comment type="caution">
    <text evidence="6">The sequence shown here is derived from an EMBL/GenBank/DDBJ whole genome shotgun (WGS) entry which is preliminary data.</text>
</comment>
<dbReference type="Pfam" id="PF13610">
    <property type="entry name" value="DDE_Tnp_IS240"/>
    <property type="match status" value="1"/>
</dbReference>
<evidence type="ECO:0000256" key="4">
    <source>
        <dbReference type="SAM" id="Phobius"/>
    </source>
</evidence>
<accession>A0ABS1DA81</accession>
<sequence>MVGWTPEHATYPGYRFPAAIISYAVWLYHVFGLSLREVELILAERGIGLTHESIRQWCRKFGAEFAGKLRQRRPKPGDTWHLDEVFLRIGGELHYLWRAVDQHGVVLDILVQGRRNAAAAKCFFKRLLAGLKYKPRRLVTDDLRSYRVAYREMMPEVKHRTSRYLNNRAKNSHRPTRRRERQMRRFKSIEQAQRFLSSHAMIYGHFRPRRHLMTARQYRHARAECPSGNMVSHLNRL</sequence>
<keyword evidence="4" id="KW-1133">Transmembrane helix</keyword>
<dbReference type="EMBL" id="NRSG01000766">
    <property type="protein sequence ID" value="MBK1662794.1"/>
    <property type="molecule type" value="Genomic_DNA"/>
</dbReference>
<name>A0ABS1DA81_9PROT</name>
<evidence type="ECO:0000313" key="7">
    <source>
        <dbReference type="Proteomes" id="UP000697995"/>
    </source>
</evidence>
<feature type="transmembrane region" description="Helical" evidence="4">
    <location>
        <begin position="16"/>
        <end position="35"/>
    </location>
</feature>
<dbReference type="NCBIfam" id="NF033587">
    <property type="entry name" value="transpos_IS6"/>
    <property type="match status" value="1"/>
</dbReference>
<proteinExistence type="predicted"/>
<keyword evidence="2" id="KW-0238">DNA-binding</keyword>
<dbReference type="InterPro" id="IPR032874">
    <property type="entry name" value="DDE_dom"/>
</dbReference>
<organism evidence="6 7">
    <name type="scientific">Paracraurococcus ruber</name>
    <dbReference type="NCBI Taxonomy" id="77675"/>
    <lineage>
        <taxon>Bacteria</taxon>
        <taxon>Pseudomonadati</taxon>
        <taxon>Pseudomonadota</taxon>
        <taxon>Alphaproteobacteria</taxon>
        <taxon>Acetobacterales</taxon>
        <taxon>Roseomonadaceae</taxon>
        <taxon>Paracraurococcus</taxon>
    </lineage>
</organism>
<protein>
    <submittedName>
        <fullName evidence="6">IS6 family transposase</fullName>
    </submittedName>
</protein>
<dbReference type="Proteomes" id="UP000697995">
    <property type="component" value="Unassembled WGS sequence"/>
</dbReference>
<keyword evidence="3" id="KW-0233">DNA recombination</keyword>
<reference evidence="6 7" key="1">
    <citation type="journal article" date="2020" name="Microorganisms">
        <title>Osmotic Adaptation and Compatible Solute Biosynthesis of Phototrophic Bacteria as Revealed from Genome Analyses.</title>
        <authorList>
            <person name="Imhoff J.F."/>
            <person name="Rahn T."/>
            <person name="Kunzel S."/>
            <person name="Keller A."/>
            <person name="Neulinger S.C."/>
        </authorList>
    </citation>
    <scope>NUCLEOTIDE SEQUENCE [LARGE SCALE GENOMIC DNA]</scope>
    <source>
        <strain evidence="6 7">DSM 15382</strain>
    </source>
</reference>
<evidence type="ECO:0000256" key="3">
    <source>
        <dbReference type="ARBA" id="ARBA00023172"/>
    </source>
</evidence>
<evidence type="ECO:0000313" key="6">
    <source>
        <dbReference type="EMBL" id="MBK1662794.1"/>
    </source>
</evidence>
<dbReference type="InterPro" id="IPR052183">
    <property type="entry name" value="IS_Transposase"/>
</dbReference>
<keyword evidence="4" id="KW-0812">Transmembrane</keyword>
<feature type="domain" description="DDE" evidence="5">
    <location>
        <begin position="78"/>
        <end position="205"/>
    </location>
</feature>
<evidence type="ECO:0000256" key="1">
    <source>
        <dbReference type="ARBA" id="ARBA00022578"/>
    </source>
</evidence>
<keyword evidence="1" id="KW-0815">Transposition</keyword>
<dbReference type="SUPFAM" id="SSF53098">
    <property type="entry name" value="Ribonuclease H-like"/>
    <property type="match status" value="1"/>
</dbReference>
<dbReference type="RefSeq" id="WP_133223635.1">
    <property type="nucleotide sequence ID" value="NZ_NRSG01000766.1"/>
</dbReference>
<keyword evidence="7" id="KW-1185">Reference proteome</keyword>